<evidence type="ECO:0000313" key="1">
    <source>
        <dbReference type="EMBL" id="SBS99524.1"/>
    </source>
</evidence>
<reference evidence="2" key="1">
    <citation type="submission" date="2016-05" db="EMBL/GenBank/DDBJ databases">
        <authorList>
            <person name="Naeem Raeece"/>
        </authorList>
    </citation>
    <scope>NUCLEOTIDE SEQUENCE [LARGE SCALE GENOMIC DNA]</scope>
</reference>
<protein>
    <submittedName>
        <fullName evidence="1">PIR Superfamily Protein</fullName>
    </submittedName>
</protein>
<dbReference type="Proteomes" id="UP000078597">
    <property type="component" value="Unassembled WGS sequence"/>
</dbReference>
<proteinExistence type="predicted"/>
<name>A0A1A8X4K3_PLAMA</name>
<evidence type="ECO:0000313" key="2">
    <source>
        <dbReference type="Proteomes" id="UP000078597"/>
    </source>
</evidence>
<organism evidence="1 2">
    <name type="scientific">Plasmodium malariae</name>
    <dbReference type="NCBI Taxonomy" id="5858"/>
    <lineage>
        <taxon>Eukaryota</taxon>
        <taxon>Sar</taxon>
        <taxon>Alveolata</taxon>
        <taxon>Apicomplexa</taxon>
        <taxon>Aconoidasida</taxon>
        <taxon>Haemosporida</taxon>
        <taxon>Plasmodiidae</taxon>
        <taxon>Plasmodium</taxon>
        <taxon>Plasmodium (Plasmodium)</taxon>
    </lineage>
</organism>
<dbReference type="InterPro" id="IPR008780">
    <property type="entry name" value="Plasmodium_Vir"/>
</dbReference>
<accession>A0A1A8X4K3</accession>
<sequence>MEKDSGEHLYELCRKILRNAKSLSERYNMRGYNDHCSHYRYWVYYKLKEILGDKMENIDLKSIIDNFSEARKSITETYNAQFCKFEVKVNALQELKDMLEEKYLFDYFENYDTIRSPSACEHANFEKYKEYVTEIIKLYNKHKNVKECCENSFWSDCPHYFKCEKVFDPSTLLYTLNSNSNDKCDNLKKLEETTNSGYPMDSGGSRRDIIGSFYITSCIDIKDNIPKDETPQGARHICNVFSASPKSLNHPASPYNNSFYRVQRTTSVHKEEFGDIQAISENTHSVQSTGKSNELSAPALERQPQAVMNGLAQISTRSSTINNQLASLESLQRKEAKITDKQQECSEPGLVKGISGECREPSVRDTPMIGAKWNIYAPQGKVIYSPEIISVHFKKSDKSNIFSNNIFRFTPFGRGFHKKASRKKRIDDYYYDDPHMRHFVIRAPKSVKRKVGNRRLHFSYYSR</sequence>
<dbReference type="EMBL" id="FLQW01005836">
    <property type="protein sequence ID" value="SBS99524.1"/>
    <property type="molecule type" value="Genomic_DNA"/>
</dbReference>
<dbReference type="VEuPathDB" id="PlasmoDB:PmUG01_14014400"/>
<dbReference type="AlphaFoldDB" id="A0A1A8X4K3"/>
<dbReference type="Pfam" id="PF05795">
    <property type="entry name" value="Plasmodium_Vir"/>
    <property type="match status" value="1"/>
</dbReference>
<gene>
    <name evidence="1" type="ORF">PMALA_070930</name>
</gene>